<organism evidence="1">
    <name type="scientific">Pithovirus LCDPAC02</name>
    <dbReference type="NCBI Taxonomy" id="2506601"/>
    <lineage>
        <taxon>Viruses</taxon>
        <taxon>Pithoviruses</taxon>
    </lineage>
</organism>
<sequence length="110" mass="13576">MNNMYIEYIKKCVILLYSINEQIKSKRINNISFYQKKYNYSKNIIFSILKNNFHIFFKYKSIEDIYRNIIIKKNKNIMVKFIIYDINVEFQYITKCEKMLKTIFILLDNL</sequence>
<evidence type="ECO:0000313" key="1">
    <source>
        <dbReference type="EMBL" id="QBK84916.1"/>
    </source>
</evidence>
<name>A0A481YR49_9VIRU</name>
<dbReference type="EMBL" id="MK500300">
    <property type="protein sequence ID" value="QBK84916.1"/>
    <property type="molecule type" value="Genomic_DNA"/>
</dbReference>
<accession>A0A481YR49</accession>
<gene>
    <name evidence="1" type="ORF">LCDPAC02_01150</name>
</gene>
<proteinExistence type="predicted"/>
<reference evidence="1" key="1">
    <citation type="journal article" date="2019" name="MBio">
        <title>Virus Genomes from Deep Sea Sediments Expand the Ocean Megavirome and Support Independent Origins of Viral Gigantism.</title>
        <authorList>
            <person name="Backstrom D."/>
            <person name="Yutin N."/>
            <person name="Jorgensen S.L."/>
            <person name="Dharamshi J."/>
            <person name="Homa F."/>
            <person name="Zaremba-Niedwiedzka K."/>
            <person name="Spang A."/>
            <person name="Wolf Y.I."/>
            <person name="Koonin E.V."/>
            <person name="Ettema T.J."/>
        </authorList>
    </citation>
    <scope>NUCLEOTIDE SEQUENCE</scope>
</reference>
<protein>
    <submittedName>
        <fullName evidence="1">Uncharacterized protein</fullName>
    </submittedName>
</protein>